<name>A0A6J4L813_9BACT</name>
<gene>
    <name evidence="1" type="ORF">AVDCRST_MAG89-1824</name>
</gene>
<sequence>MRALLLVPLVALAVMACKPPRNPREMPEGRVTGTWTARSAAVGAPRDTGQAVWRLTFFEHAAGKVDGHGSVGVGGAMDAFVLQGHRGQAEFTFEFKLPGAGIKFHGSVIDPRTITGEMQMPTDTLPITLTREKT</sequence>
<evidence type="ECO:0000313" key="1">
    <source>
        <dbReference type="EMBL" id="CAA9324659.1"/>
    </source>
</evidence>
<reference evidence="1" key="1">
    <citation type="submission" date="2020-02" db="EMBL/GenBank/DDBJ databases">
        <authorList>
            <person name="Meier V. D."/>
        </authorList>
    </citation>
    <scope>NUCLEOTIDE SEQUENCE</scope>
    <source>
        <strain evidence="1">AVDCRST_MAG89</strain>
    </source>
</reference>
<organism evidence="1">
    <name type="scientific">uncultured Gemmatimonadota bacterium</name>
    <dbReference type="NCBI Taxonomy" id="203437"/>
    <lineage>
        <taxon>Bacteria</taxon>
        <taxon>Pseudomonadati</taxon>
        <taxon>Gemmatimonadota</taxon>
        <taxon>environmental samples</taxon>
    </lineage>
</organism>
<dbReference type="PROSITE" id="PS51257">
    <property type="entry name" value="PROKAR_LIPOPROTEIN"/>
    <property type="match status" value="1"/>
</dbReference>
<dbReference type="EMBL" id="CADCTV010000388">
    <property type="protein sequence ID" value="CAA9324659.1"/>
    <property type="molecule type" value="Genomic_DNA"/>
</dbReference>
<dbReference type="AlphaFoldDB" id="A0A6J4L813"/>
<protein>
    <submittedName>
        <fullName evidence="1">Uncharacterized protein</fullName>
    </submittedName>
</protein>
<proteinExistence type="predicted"/>
<accession>A0A6J4L813</accession>